<dbReference type="OrthoDB" id="161242at2"/>
<organism evidence="2 3">
    <name type="scientific">Herminiimonas fonticola</name>
    <dbReference type="NCBI Taxonomy" id="303380"/>
    <lineage>
        <taxon>Bacteria</taxon>
        <taxon>Pseudomonadati</taxon>
        <taxon>Pseudomonadota</taxon>
        <taxon>Betaproteobacteria</taxon>
        <taxon>Burkholderiales</taxon>
        <taxon>Oxalobacteraceae</taxon>
        <taxon>Herminiimonas</taxon>
    </lineage>
</organism>
<evidence type="ECO:0000259" key="1">
    <source>
        <dbReference type="Pfam" id="PF05899"/>
    </source>
</evidence>
<dbReference type="SUPFAM" id="SSF51182">
    <property type="entry name" value="RmlC-like cupins"/>
    <property type="match status" value="1"/>
</dbReference>
<dbReference type="AlphaFoldDB" id="A0A4R6GFS7"/>
<dbReference type="Proteomes" id="UP000294737">
    <property type="component" value="Unassembled WGS sequence"/>
</dbReference>
<dbReference type="Pfam" id="PF05899">
    <property type="entry name" value="Cupin_3"/>
    <property type="match status" value="1"/>
</dbReference>
<accession>A0A4R6GFS7</accession>
<keyword evidence="3" id="KW-1185">Reference proteome</keyword>
<dbReference type="CDD" id="cd06990">
    <property type="entry name" value="cupin_DUF861"/>
    <property type="match status" value="1"/>
</dbReference>
<sequence>MSTTLEKKSLDKPDEVRLFKEDKGKLAVFTLGNHTMGRGEFEPGWRWSLHVKPIAGTDSCQAAHTGLILEGRMVVKMNDGAEMEYGAGDVFYMPPGHDAWVVGNQRCVLFDVTGVAKYAKPQ</sequence>
<reference evidence="2 3" key="1">
    <citation type="submission" date="2019-03" db="EMBL/GenBank/DDBJ databases">
        <title>Genomic Encyclopedia of Type Strains, Phase IV (KMG-IV): sequencing the most valuable type-strain genomes for metagenomic binning, comparative biology and taxonomic classification.</title>
        <authorList>
            <person name="Goeker M."/>
        </authorList>
    </citation>
    <scope>NUCLEOTIDE SEQUENCE [LARGE SCALE GENOMIC DNA]</scope>
    <source>
        <strain evidence="2 3">DSM 18555</strain>
    </source>
</reference>
<dbReference type="Gene3D" id="2.60.120.10">
    <property type="entry name" value="Jelly Rolls"/>
    <property type="match status" value="1"/>
</dbReference>
<name>A0A4R6GFS7_9BURK</name>
<dbReference type="EMBL" id="SNWF01000004">
    <property type="protein sequence ID" value="TDN93759.1"/>
    <property type="molecule type" value="Genomic_DNA"/>
</dbReference>
<gene>
    <name evidence="2" type="ORF">EV677_0289</name>
</gene>
<evidence type="ECO:0000313" key="2">
    <source>
        <dbReference type="EMBL" id="TDN93759.1"/>
    </source>
</evidence>
<dbReference type="InterPro" id="IPR014710">
    <property type="entry name" value="RmlC-like_jellyroll"/>
</dbReference>
<comment type="caution">
    <text evidence="2">The sequence shown here is derived from an EMBL/GenBank/DDBJ whole genome shotgun (WGS) entry which is preliminary data.</text>
</comment>
<dbReference type="InterPro" id="IPR011051">
    <property type="entry name" value="RmlC_Cupin_sf"/>
</dbReference>
<protein>
    <submittedName>
        <fullName evidence="2">Uncharacterized protein DUF861</fullName>
    </submittedName>
</protein>
<dbReference type="InterPro" id="IPR008579">
    <property type="entry name" value="UGlyAH_Cupin_dom"/>
</dbReference>
<feature type="domain" description="(S)-ureidoglycine aminohydrolase cupin" evidence="1">
    <location>
        <begin position="65"/>
        <end position="97"/>
    </location>
</feature>
<dbReference type="RefSeq" id="WP_112990464.1">
    <property type="nucleotide sequence ID" value="NZ_PTLZ01000001.1"/>
</dbReference>
<evidence type="ECO:0000313" key="3">
    <source>
        <dbReference type="Proteomes" id="UP000294737"/>
    </source>
</evidence>
<proteinExistence type="predicted"/>